<feature type="chain" id="PRO_5031349037" evidence="13">
    <location>
        <begin position="26"/>
        <end position="715"/>
    </location>
</feature>
<organism evidence="16 17">
    <name type="scientific">Sphingosinicella soli</name>
    <dbReference type="NCBI Taxonomy" id="333708"/>
    <lineage>
        <taxon>Bacteria</taxon>
        <taxon>Pseudomonadati</taxon>
        <taxon>Pseudomonadota</taxon>
        <taxon>Alphaproteobacteria</taxon>
        <taxon>Sphingomonadales</taxon>
        <taxon>Sphingosinicellaceae</taxon>
        <taxon>Sphingosinicella</taxon>
    </lineage>
</organism>
<evidence type="ECO:0000256" key="13">
    <source>
        <dbReference type="SAM" id="SignalP"/>
    </source>
</evidence>
<comment type="subcellular location">
    <subcellularLocation>
        <location evidence="1 11">Cell outer membrane</location>
        <topology evidence="1 11">Multi-pass membrane protein</topology>
    </subcellularLocation>
</comment>
<keyword evidence="8 12" id="KW-0798">TonB box</keyword>
<comment type="similarity">
    <text evidence="11 12">Belongs to the TonB-dependent receptor family.</text>
</comment>
<keyword evidence="16" id="KW-0675">Receptor</keyword>
<keyword evidence="3 11" id="KW-1134">Transmembrane beta strand</keyword>
<accession>A0A7W7B391</accession>
<evidence type="ECO:0000313" key="16">
    <source>
        <dbReference type="EMBL" id="MBB4633151.1"/>
    </source>
</evidence>
<evidence type="ECO:0000259" key="15">
    <source>
        <dbReference type="Pfam" id="PF07715"/>
    </source>
</evidence>
<feature type="signal peptide" evidence="13">
    <location>
        <begin position="1"/>
        <end position="25"/>
    </location>
</feature>
<evidence type="ECO:0000256" key="7">
    <source>
        <dbReference type="ARBA" id="ARBA00023065"/>
    </source>
</evidence>
<dbReference type="PANTHER" id="PTHR32552">
    <property type="entry name" value="FERRICHROME IRON RECEPTOR-RELATED"/>
    <property type="match status" value="1"/>
</dbReference>
<evidence type="ECO:0000256" key="12">
    <source>
        <dbReference type="RuleBase" id="RU003357"/>
    </source>
</evidence>
<keyword evidence="2 11" id="KW-0813">Transport</keyword>
<dbReference type="Pfam" id="PF07715">
    <property type="entry name" value="Plug"/>
    <property type="match status" value="1"/>
</dbReference>
<reference evidence="16 17" key="1">
    <citation type="submission" date="2020-08" db="EMBL/GenBank/DDBJ databases">
        <title>Genomic Encyclopedia of Type Strains, Phase IV (KMG-IV): sequencing the most valuable type-strain genomes for metagenomic binning, comparative biology and taxonomic classification.</title>
        <authorList>
            <person name="Goeker M."/>
        </authorList>
    </citation>
    <scope>NUCLEOTIDE SEQUENCE [LARGE SCALE GENOMIC DNA]</scope>
    <source>
        <strain evidence="16 17">DSM 17328</strain>
    </source>
</reference>
<evidence type="ECO:0000256" key="6">
    <source>
        <dbReference type="ARBA" id="ARBA00023004"/>
    </source>
</evidence>
<dbReference type="CDD" id="cd01347">
    <property type="entry name" value="ligand_gated_channel"/>
    <property type="match status" value="1"/>
</dbReference>
<dbReference type="PROSITE" id="PS51257">
    <property type="entry name" value="PROKAR_LIPOPROTEIN"/>
    <property type="match status" value="1"/>
</dbReference>
<evidence type="ECO:0000259" key="14">
    <source>
        <dbReference type="Pfam" id="PF00593"/>
    </source>
</evidence>
<name>A0A7W7B391_9SPHN</name>
<evidence type="ECO:0000256" key="11">
    <source>
        <dbReference type="PROSITE-ProRule" id="PRU01360"/>
    </source>
</evidence>
<dbReference type="SUPFAM" id="SSF56935">
    <property type="entry name" value="Porins"/>
    <property type="match status" value="1"/>
</dbReference>
<gene>
    <name evidence="16" type="ORF">GGQ98_002781</name>
</gene>
<dbReference type="PANTHER" id="PTHR32552:SF81">
    <property type="entry name" value="TONB-DEPENDENT OUTER MEMBRANE RECEPTOR"/>
    <property type="match status" value="1"/>
</dbReference>
<evidence type="ECO:0000256" key="1">
    <source>
        <dbReference type="ARBA" id="ARBA00004571"/>
    </source>
</evidence>
<feature type="domain" description="TonB-dependent receptor-like beta-barrel" evidence="14">
    <location>
        <begin position="280"/>
        <end position="681"/>
    </location>
</feature>
<proteinExistence type="inferred from homology"/>
<protein>
    <submittedName>
        <fullName evidence="16">Iron complex outermembrane receptor protein</fullName>
    </submittedName>
</protein>
<evidence type="ECO:0000256" key="3">
    <source>
        <dbReference type="ARBA" id="ARBA00022452"/>
    </source>
</evidence>
<dbReference type="InterPro" id="IPR039426">
    <property type="entry name" value="TonB-dep_rcpt-like"/>
</dbReference>
<keyword evidence="10 11" id="KW-0998">Cell outer membrane</keyword>
<keyword evidence="13" id="KW-0732">Signal</keyword>
<dbReference type="InterPro" id="IPR000531">
    <property type="entry name" value="Beta-barrel_TonB"/>
</dbReference>
<dbReference type="Gene3D" id="2.40.170.20">
    <property type="entry name" value="TonB-dependent receptor, beta-barrel domain"/>
    <property type="match status" value="1"/>
</dbReference>
<evidence type="ECO:0000256" key="8">
    <source>
        <dbReference type="ARBA" id="ARBA00023077"/>
    </source>
</evidence>
<keyword evidence="6" id="KW-0408">Iron</keyword>
<keyword evidence="9 11" id="KW-0472">Membrane</keyword>
<evidence type="ECO:0000256" key="9">
    <source>
        <dbReference type="ARBA" id="ARBA00023136"/>
    </source>
</evidence>
<evidence type="ECO:0000313" key="17">
    <source>
        <dbReference type="Proteomes" id="UP000566324"/>
    </source>
</evidence>
<evidence type="ECO:0000256" key="5">
    <source>
        <dbReference type="ARBA" id="ARBA00022692"/>
    </source>
</evidence>
<sequence>MTIRHALTLSTSILAGCFAATQASAAEEQGVVSSDVIIVQARRVSESILDVPISLTVASGEELNERGVRSLEDIALITPNLTTTGGSAASNSFSIRGLSSTSNNPGIESGIGLYVDDVYIGKSFAFMTALSDIERVEVLRGPQGTLYGRNTVGGAINVFTREPGDTATAGGDITYGNYDYVQARADVSGPISQGALYGALSGIIRKRDGVLKDFARDKSYRDLDVWGLRGKLRAELGEATSVTVIGDVYRDNSVDGLEDIKEGALAPLDPFPLDDRKIGTNFNSFSHREATGISARLAHDFGGAELVAVTAYREQRVDALIDQDFSVADISFTGRRQHQSQFSQELRLSFDAGESLGFVIGGYYLSENVAARTTANLGMDAIGTSETALTDARIGTEAVAGFGSAEIRFADNLVATIGLRYSHESKDLRFAQSLSPGAFMPIAGIAVEVPEMTDSYSQGALTGDATLTYRPSNETMLYASYRRGFKAGGFNATLVATVPDTLDFKAEFVDNYEIGGRANLLDGALRFSGAVFYLDYSDKQEQTRVGTFFQVSNAASASARGFEFELTGRPAQWLQIMGGIGYVDAEYDSYPNCDPFGSNCSGNALQNAPKLTLNGAVRVEKEVGTDLSIVALTQVSHTSNAYIYVDNSPAFRQEAKTLVNARIGIGAVDDAWRLSAWANNLLNSHAIEYSQAFLGTTSAYVTTPRTFGLTLSARY</sequence>
<dbReference type="GO" id="GO:0009279">
    <property type="term" value="C:cell outer membrane"/>
    <property type="evidence" value="ECO:0007669"/>
    <property type="project" value="UniProtKB-SubCell"/>
</dbReference>
<dbReference type="RefSeq" id="WP_184070499.1">
    <property type="nucleotide sequence ID" value="NZ_JACHNZ010000035.1"/>
</dbReference>
<dbReference type="EMBL" id="JACHNZ010000035">
    <property type="protein sequence ID" value="MBB4633151.1"/>
    <property type="molecule type" value="Genomic_DNA"/>
</dbReference>
<comment type="caution">
    <text evidence="16">The sequence shown here is derived from an EMBL/GenBank/DDBJ whole genome shotgun (WGS) entry which is preliminary data.</text>
</comment>
<dbReference type="AlphaFoldDB" id="A0A7W7B391"/>
<evidence type="ECO:0000256" key="2">
    <source>
        <dbReference type="ARBA" id="ARBA00022448"/>
    </source>
</evidence>
<dbReference type="Proteomes" id="UP000566324">
    <property type="component" value="Unassembled WGS sequence"/>
</dbReference>
<dbReference type="PROSITE" id="PS52016">
    <property type="entry name" value="TONB_DEPENDENT_REC_3"/>
    <property type="match status" value="1"/>
</dbReference>
<keyword evidence="4" id="KW-0410">Iron transport</keyword>
<keyword evidence="5 11" id="KW-0812">Transmembrane</keyword>
<dbReference type="Pfam" id="PF00593">
    <property type="entry name" value="TonB_dep_Rec_b-barrel"/>
    <property type="match status" value="1"/>
</dbReference>
<evidence type="ECO:0000256" key="4">
    <source>
        <dbReference type="ARBA" id="ARBA00022496"/>
    </source>
</evidence>
<dbReference type="InterPro" id="IPR036942">
    <property type="entry name" value="Beta-barrel_TonB_sf"/>
</dbReference>
<keyword evidence="7" id="KW-0406">Ion transport</keyword>
<dbReference type="InterPro" id="IPR012910">
    <property type="entry name" value="Plug_dom"/>
</dbReference>
<evidence type="ECO:0000256" key="10">
    <source>
        <dbReference type="ARBA" id="ARBA00023237"/>
    </source>
</evidence>
<keyword evidence="17" id="KW-1185">Reference proteome</keyword>
<feature type="domain" description="TonB-dependent receptor plug" evidence="15">
    <location>
        <begin position="49"/>
        <end position="155"/>
    </location>
</feature>
<dbReference type="GO" id="GO:0006826">
    <property type="term" value="P:iron ion transport"/>
    <property type="evidence" value="ECO:0007669"/>
    <property type="project" value="UniProtKB-KW"/>
</dbReference>